<gene>
    <name evidence="1" type="ORF">LCGC14_1425360</name>
</gene>
<proteinExistence type="predicted"/>
<reference evidence="1" key="1">
    <citation type="journal article" date="2015" name="Nature">
        <title>Complex archaea that bridge the gap between prokaryotes and eukaryotes.</title>
        <authorList>
            <person name="Spang A."/>
            <person name="Saw J.H."/>
            <person name="Jorgensen S.L."/>
            <person name="Zaremba-Niedzwiedzka K."/>
            <person name="Martijn J."/>
            <person name="Lind A.E."/>
            <person name="van Eijk R."/>
            <person name="Schleper C."/>
            <person name="Guy L."/>
            <person name="Ettema T.J."/>
        </authorList>
    </citation>
    <scope>NUCLEOTIDE SEQUENCE</scope>
</reference>
<comment type="caution">
    <text evidence="1">The sequence shown here is derived from an EMBL/GenBank/DDBJ whole genome shotgun (WGS) entry which is preliminary data.</text>
</comment>
<organism evidence="1">
    <name type="scientific">marine sediment metagenome</name>
    <dbReference type="NCBI Taxonomy" id="412755"/>
    <lineage>
        <taxon>unclassified sequences</taxon>
        <taxon>metagenomes</taxon>
        <taxon>ecological metagenomes</taxon>
    </lineage>
</organism>
<sequence length="172" mass="19780">MVKHNWCIPMSRTKMREILARELYGDGIGDLYMQLKEHEEKVGVPLAVDNLDNLGMELYLHEYYGGKYLPRMDYSPKVKDAPRPVNRIMSYPKMAIDNFGVFAAEYNGDDFSEPFDTGLRCNSHDRAIELAEQFAVAATIYFDNEWVQDVKNAMSYRIGKAKNGNQQIVIVK</sequence>
<name>A0A0F9M5N9_9ZZZZ</name>
<accession>A0A0F9M5N9</accession>
<evidence type="ECO:0000313" key="1">
    <source>
        <dbReference type="EMBL" id="KKM71965.1"/>
    </source>
</evidence>
<protein>
    <submittedName>
        <fullName evidence="1">Uncharacterized protein</fullName>
    </submittedName>
</protein>
<dbReference type="EMBL" id="LAZR01009548">
    <property type="protein sequence ID" value="KKM71965.1"/>
    <property type="molecule type" value="Genomic_DNA"/>
</dbReference>
<dbReference type="AlphaFoldDB" id="A0A0F9M5N9"/>